<sequence length="365" mass="41284">MNLFSRLLLFCLFLLSVAAFAPATAPGDAVIALQAESLPFTPTQYYIDNVQDARAQRGAFASLLLRTDKSATAVDLDGGTAPGIYRYITRSLKQNRSLRPIVLRITVGSLVETAGPRELINGRLNLTMAFDVKREDEQLPLITYQGNARYQRPPGQTQVIEKVIRQSVNEGLRYLNNYMNKESANVPALASKINVHFTTINSRTPASSDTVFYDPARPLTWDDFRATPPALTRYAAQIMPGVAYEGHSDVDKGNINVRLKLKVFMLKSQSWVRSIGYNDYALNHEQRHFDIARLAIEDFRKRVHPDSLSLNDYNSNIQYQYIEMYRALGLRQQQYDGETNHGINQGAQARWNSQIDTELRTFGLK</sequence>
<evidence type="ECO:0000256" key="1">
    <source>
        <dbReference type="SAM" id="SignalP"/>
    </source>
</evidence>
<feature type="signal peptide" evidence="1">
    <location>
        <begin position="1"/>
        <end position="21"/>
    </location>
</feature>
<name>A0ABX0QPG0_9BACT</name>
<gene>
    <name evidence="2" type="ORF">F7231_17790</name>
</gene>
<evidence type="ECO:0000313" key="2">
    <source>
        <dbReference type="EMBL" id="NID12029.1"/>
    </source>
</evidence>
<keyword evidence="1" id="KW-0732">Signal</keyword>
<organism evidence="2 3">
    <name type="scientific">Fibrivirga algicola</name>
    <dbReference type="NCBI Taxonomy" id="2950420"/>
    <lineage>
        <taxon>Bacteria</taxon>
        <taxon>Pseudomonadati</taxon>
        <taxon>Bacteroidota</taxon>
        <taxon>Cytophagia</taxon>
        <taxon>Cytophagales</taxon>
        <taxon>Spirosomataceae</taxon>
        <taxon>Fibrivirga</taxon>
    </lineage>
</organism>
<dbReference type="RefSeq" id="WP_166692899.1">
    <property type="nucleotide sequence ID" value="NZ_WAEL01000006.1"/>
</dbReference>
<keyword evidence="3" id="KW-1185">Reference proteome</keyword>
<comment type="caution">
    <text evidence="2">The sequence shown here is derived from an EMBL/GenBank/DDBJ whole genome shotgun (WGS) entry which is preliminary data.</text>
</comment>
<proteinExistence type="predicted"/>
<dbReference type="Proteomes" id="UP000606008">
    <property type="component" value="Unassembled WGS sequence"/>
</dbReference>
<evidence type="ECO:0000313" key="3">
    <source>
        <dbReference type="Proteomes" id="UP000606008"/>
    </source>
</evidence>
<dbReference type="EMBL" id="WAEL01000006">
    <property type="protein sequence ID" value="NID12029.1"/>
    <property type="molecule type" value="Genomic_DNA"/>
</dbReference>
<evidence type="ECO:0008006" key="4">
    <source>
        <dbReference type="Google" id="ProtNLM"/>
    </source>
</evidence>
<reference evidence="2" key="1">
    <citation type="submission" date="2024-05" db="EMBL/GenBank/DDBJ databases">
        <authorList>
            <person name="Jung D.-H."/>
        </authorList>
    </citation>
    <scope>NUCLEOTIDE SEQUENCE</scope>
    <source>
        <strain evidence="2">JA-25</strain>
    </source>
</reference>
<accession>A0ABX0QPG0</accession>
<protein>
    <recommendedName>
        <fullName evidence="4">DUF922 domain-containing protein</fullName>
    </recommendedName>
</protein>
<feature type="chain" id="PRO_5046167834" description="DUF922 domain-containing protein" evidence="1">
    <location>
        <begin position="22"/>
        <end position="365"/>
    </location>
</feature>